<feature type="domain" description="4Fe-4S ferredoxin-type" evidence="7">
    <location>
        <begin position="264"/>
        <end position="294"/>
    </location>
</feature>
<dbReference type="RefSeq" id="WP_135872124.1">
    <property type="nucleotide sequence ID" value="NZ_SRSC01000004.1"/>
</dbReference>
<comment type="caution">
    <text evidence="8">The sequence shown here is derived from an EMBL/GenBank/DDBJ whole genome shotgun (WGS) entry which is preliminary data.</text>
</comment>
<protein>
    <submittedName>
        <fullName evidence="8">(Fe-S)-binding protein</fullName>
    </submittedName>
</protein>
<dbReference type="PROSITE" id="PS51379">
    <property type="entry name" value="4FE4S_FER_2"/>
    <property type="match status" value="2"/>
</dbReference>
<dbReference type="InterPro" id="IPR036197">
    <property type="entry name" value="NarG-like_sf"/>
</dbReference>
<keyword evidence="2" id="KW-0479">Metal-binding</keyword>
<dbReference type="InterPro" id="IPR017900">
    <property type="entry name" value="4Fe4S_Fe_S_CS"/>
</dbReference>
<evidence type="ECO:0000259" key="7">
    <source>
        <dbReference type="PROSITE" id="PS51379"/>
    </source>
</evidence>
<dbReference type="InterPro" id="IPR004017">
    <property type="entry name" value="Cys_rich_dom"/>
</dbReference>
<evidence type="ECO:0000313" key="9">
    <source>
        <dbReference type="Proteomes" id="UP000306416"/>
    </source>
</evidence>
<dbReference type="Gene3D" id="1.10.1060.10">
    <property type="entry name" value="Alpha-helical ferredoxin"/>
    <property type="match status" value="1"/>
</dbReference>
<dbReference type="EMBL" id="SRSC01000004">
    <property type="protein sequence ID" value="TGU70790.1"/>
    <property type="molecule type" value="Genomic_DNA"/>
</dbReference>
<dbReference type="PANTHER" id="PTHR43255">
    <property type="entry name" value="IRON-SULFUR-BINDING OXIDOREDUCTASE FADF-RELATED-RELATED"/>
    <property type="match status" value="1"/>
</dbReference>
<name>A0A4S1CCN7_9BACT</name>
<evidence type="ECO:0000256" key="3">
    <source>
        <dbReference type="ARBA" id="ARBA00023002"/>
    </source>
</evidence>
<keyword evidence="9" id="KW-1185">Reference proteome</keyword>
<dbReference type="GO" id="GO:0046872">
    <property type="term" value="F:metal ion binding"/>
    <property type="evidence" value="ECO:0007669"/>
    <property type="project" value="UniProtKB-KW"/>
</dbReference>
<dbReference type="PANTHER" id="PTHR43255:SF1">
    <property type="entry name" value="IRON-SULFUR-BINDING OXIDOREDUCTASE FADF-RELATED"/>
    <property type="match status" value="1"/>
</dbReference>
<keyword evidence="1" id="KW-0004">4Fe-4S</keyword>
<dbReference type="SUPFAM" id="SSF46548">
    <property type="entry name" value="alpha-helical ferredoxin"/>
    <property type="match status" value="1"/>
</dbReference>
<dbReference type="InterPro" id="IPR017896">
    <property type="entry name" value="4Fe4S_Fe-S-bd"/>
</dbReference>
<feature type="transmembrane region" description="Helical" evidence="6">
    <location>
        <begin position="6"/>
        <end position="24"/>
    </location>
</feature>
<dbReference type="Pfam" id="PF13187">
    <property type="entry name" value="Fer4_9"/>
    <property type="match status" value="1"/>
</dbReference>
<evidence type="ECO:0000256" key="4">
    <source>
        <dbReference type="ARBA" id="ARBA00023004"/>
    </source>
</evidence>
<dbReference type="AlphaFoldDB" id="A0A4S1CCN7"/>
<dbReference type="PROSITE" id="PS00198">
    <property type="entry name" value="4FE4S_FER_1"/>
    <property type="match status" value="1"/>
</dbReference>
<reference evidence="8 9" key="1">
    <citation type="submission" date="2019-04" db="EMBL/GenBank/DDBJ databases">
        <title>Geobacter oryzae sp. nov., ferric-reducing bacteria isolated from paddy soil.</title>
        <authorList>
            <person name="Xu Z."/>
            <person name="Masuda Y."/>
            <person name="Itoh H."/>
            <person name="Senoo K."/>
        </authorList>
    </citation>
    <scope>NUCLEOTIDE SEQUENCE [LARGE SCALE GENOMIC DNA]</scope>
    <source>
        <strain evidence="8 9">Red111</strain>
    </source>
</reference>
<accession>A0A4S1CCN7</accession>
<dbReference type="GO" id="GO:0005886">
    <property type="term" value="C:plasma membrane"/>
    <property type="evidence" value="ECO:0007669"/>
    <property type="project" value="TreeGrafter"/>
</dbReference>
<keyword evidence="3" id="KW-0560">Oxidoreductase</keyword>
<evidence type="ECO:0000313" key="8">
    <source>
        <dbReference type="EMBL" id="TGU70790.1"/>
    </source>
</evidence>
<keyword evidence="6" id="KW-1133">Transmembrane helix</keyword>
<evidence type="ECO:0000256" key="6">
    <source>
        <dbReference type="SAM" id="Phobius"/>
    </source>
</evidence>
<keyword evidence="6" id="KW-0812">Transmembrane</keyword>
<dbReference type="InterPro" id="IPR009051">
    <property type="entry name" value="Helical_ferredxn"/>
</dbReference>
<organism evidence="8 9">
    <name type="scientific">Geomonas terrae</name>
    <dbReference type="NCBI Taxonomy" id="2562681"/>
    <lineage>
        <taxon>Bacteria</taxon>
        <taxon>Pseudomonadati</taxon>
        <taxon>Thermodesulfobacteriota</taxon>
        <taxon>Desulfuromonadia</taxon>
        <taxon>Geobacterales</taxon>
        <taxon>Geobacteraceae</taxon>
        <taxon>Geomonas</taxon>
    </lineage>
</organism>
<keyword evidence="6" id="KW-0472">Membrane</keyword>
<feature type="transmembrane region" description="Helical" evidence="6">
    <location>
        <begin position="103"/>
        <end position="128"/>
    </location>
</feature>
<proteinExistence type="predicted"/>
<dbReference type="GO" id="GO:0051539">
    <property type="term" value="F:4 iron, 4 sulfur cluster binding"/>
    <property type="evidence" value="ECO:0007669"/>
    <property type="project" value="UniProtKB-KW"/>
</dbReference>
<dbReference type="GO" id="GO:0016491">
    <property type="term" value="F:oxidoreductase activity"/>
    <property type="evidence" value="ECO:0007669"/>
    <property type="project" value="UniProtKB-KW"/>
</dbReference>
<evidence type="ECO:0000256" key="1">
    <source>
        <dbReference type="ARBA" id="ARBA00022485"/>
    </source>
</evidence>
<dbReference type="Proteomes" id="UP000306416">
    <property type="component" value="Unassembled WGS sequence"/>
</dbReference>
<keyword evidence="5" id="KW-0411">Iron-sulfur</keyword>
<dbReference type="Pfam" id="PF02754">
    <property type="entry name" value="CCG"/>
    <property type="match status" value="2"/>
</dbReference>
<keyword evidence="4" id="KW-0408">Iron</keyword>
<gene>
    <name evidence="8" type="ORF">E4633_17520</name>
</gene>
<dbReference type="Gene3D" id="1.20.950.20">
    <property type="entry name" value="Transmembrane di-heme cytochromes, Chain C"/>
    <property type="match status" value="1"/>
</dbReference>
<feature type="transmembrane region" description="Helical" evidence="6">
    <location>
        <begin position="70"/>
        <end position="91"/>
    </location>
</feature>
<sequence>MQPNPVIFTPLLAAACAIFAWSCYRRFSLVAVGAAEDRLSSFPERLKGMFLFAFLQKRVVSRPFGINHVFIFWSFLVLAVANTEFLLAGVFPAAKLSSLLPAALYLPLVFAFDLLSLCALAAVVIALVRRAVAPPYEGARTGEAFGILSMIGTLMLAYFGLHAAEIAMGQEQAAQAMPVSSALAAMLAGEGSETLKSVAQLSWWLHAAVLLFFMNYLPYSKHMHILAAIPNCFFKELETPNTQPREEFEEGNVFGTGSIDRFTWKDLFDSFSCTECGRCEKSCPAANTGKPLNPRLVMHDIKVNLLANGDLLKRGGEPTVPMIGEGEGCIKPDALWSCTSCGACLAACPVFIEQMPKITKMRRHLVQMEADFPEELLNLFENMEQRSNPWGIAPGERGKWAGGRDVQLFEAGKTEYLYFVGCAGSFDSRSKQVTLAMTQIFEAAGVSYGILGKDEKCCGDSLRRLGNEYLFDRMAKENVALFQEKGVKKIVTQCPHCFTTLKNDYKQYGLELEVIPHAEFIESLIAQGKLKLDHHAKKGGNIVFHDSCYLGRHNGVYEAPRTVIAHATGSAPTEMERSRENSFCCGAGGGRMWMEEHLGERINLNRVTEALSGDPGTICTTCPYCMTMMEDGLKDRSTGGTKVKDIAELVAEGLKGPAKG</sequence>
<feature type="domain" description="4Fe-4S ferredoxin-type" evidence="7">
    <location>
        <begin position="328"/>
        <end position="358"/>
    </location>
</feature>
<dbReference type="InterPro" id="IPR051460">
    <property type="entry name" value="HdrC_iron-sulfur_subunit"/>
</dbReference>
<dbReference type="SUPFAM" id="SSF103501">
    <property type="entry name" value="Respiratory nitrate reductase 1 gamma chain"/>
    <property type="match status" value="1"/>
</dbReference>
<evidence type="ECO:0000256" key="5">
    <source>
        <dbReference type="ARBA" id="ARBA00023014"/>
    </source>
</evidence>
<feature type="transmembrane region" description="Helical" evidence="6">
    <location>
        <begin position="140"/>
        <end position="161"/>
    </location>
</feature>
<evidence type="ECO:0000256" key="2">
    <source>
        <dbReference type="ARBA" id="ARBA00022723"/>
    </source>
</evidence>